<dbReference type="GO" id="GO:0016763">
    <property type="term" value="F:pentosyltransferase activity"/>
    <property type="evidence" value="ECO:0007669"/>
    <property type="project" value="TreeGrafter"/>
</dbReference>
<dbReference type="EMBL" id="JAAKDE010000014">
    <property type="protein sequence ID" value="MBA2133383.1"/>
    <property type="molecule type" value="Genomic_DNA"/>
</dbReference>
<evidence type="ECO:0000256" key="2">
    <source>
        <dbReference type="ARBA" id="ARBA00022475"/>
    </source>
</evidence>
<feature type="transmembrane region" description="Helical" evidence="8">
    <location>
        <begin position="269"/>
        <end position="289"/>
    </location>
</feature>
<evidence type="ECO:0000256" key="6">
    <source>
        <dbReference type="ARBA" id="ARBA00022989"/>
    </source>
</evidence>
<keyword evidence="4" id="KW-0808">Transferase</keyword>
<dbReference type="PANTHER" id="PTHR33908">
    <property type="entry name" value="MANNOSYLTRANSFERASE YKCB-RELATED"/>
    <property type="match status" value="1"/>
</dbReference>
<comment type="subcellular location">
    <subcellularLocation>
        <location evidence="1">Cell membrane</location>
        <topology evidence="1">Multi-pass membrane protein</topology>
    </subcellularLocation>
</comment>
<keyword evidence="5 8" id="KW-0812">Transmembrane</keyword>
<evidence type="ECO:0000256" key="8">
    <source>
        <dbReference type="SAM" id="Phobius"/>
    </source>
</evidence>
<gene>
    <name evidence="9" type="ORF">G5B42_07475</name>
</gene>
<keyword evidence="3" id="KW-0328">Glycosyltransferase</keyword>
<keyword evidence="7 8" id="KW-0472">Membrane</keyword>
<feature type="transmembrane region" description="Helical" evidence="8">
    <location>
        <begin position="54"/>
        <end position="73"/>
    </location>
</feature>
<dbReference type="RefSeq" id="WP_181339851.1">
    <property type="nucleotide sequence ID" value="NZ_JAAKDE010000014.1"/>
</dbReference>
<feature type="transmembrane region" description="Helical" evidence="8">
    <location>
        <begin position="205"/>
        <end position="229"/>
    </location>
</feature>
<dbReference type="Proteomes" id="UP000657177">
    <property type="component" value="Unassembled WGS sequence"/>
</dbReference>
<keyword evidence="10" id="KW-1185">Reference proteome</keyword>
<feature type="transmembrane region" description="Helical" evidence="8">
    <location>
        <begin position="339"/>
        <end position="357"/>
    </location>
</feature>
<evidence type="ECO:0000256" key="3">
    <source>
        <dbReference type="ARBA" id="ARBA00022676"/>
    </source>
</evidence>
<dbReference type="GO" id="GO:0009103">
    <property type="term" value="P:lipopolysaccharide biosynthetic process"/>
    <property type="evidence" value="ECO:0007669"/>
    <property type="project" value="UniProtKB-ARBA"/>
</dbReference>
<evidence type="ECO:0008006" key="11">
    <source>
        <dbReference type="Google" id="ProtNLM"/>
    </source>
</evidence>
<organism evidence="9 10">
    <name type="scientific">Capillibacterium thermochitinicola</name>
    <dbReference type="NCBI Taxonomy" id="2699427"/>
    <lineage>
        <taxon>Bacteria</taxon>
        <taxon>Bacillati</taxon>
        <taxon>Bacillota</taxon>
        <taxon>Capillibacterium</taxon>
    </lineage>
</organism>
<keyword evidence="6 8" id="KW-1133">Transmembrane helix</keyword>
<comment type="caution">
    <text evidence="9">The sequence shown here is derived from an EMBL/GenBank/DDBJ whole genome shotgun (WGS) entry which is preliminary data.</text>
</comment>
<protein>
    <recommendedName>
        <fullName evidence="11">Mannosyltransferase related to Gpi18</fullName>
    </recommendedName>
</protein>
<feature type="transmembrane region" description="Helical" evidence="8">
    <location>
        <begin position="373"/>
        <end position="393"/>
    </location>
</feature>
<feature type="transmembrane region" description="Helical" evidence="8">
    <location>
        <begin position="12"/>
        <end position="34"/>
    </location>
</feature>
<evidence type="ECO:0000256" key="7">
    <source>
        <dbReference type="ARBA" id="ARBA00023136"/>
    </source>
</evidence>
<dbReference type="InterPro" id="IPR050297">
    <property type="entry name" value="LipidA_mod_glycosyltrf_83"/>
</dbReference>
<sequence length="413" mass="46525">MKNRVSSVKGWLIGLVVGVTVIVRYLLTLLPSYQVDMGGYSAWSLYLAQAGFDGFYQTFHVVYAPAYMYLLWLTGKITTLFSLSMETHVLLIKLWAVLSDLVGGYLIYLIGKRLGKAKLGFILGTAYVLNPAIFFNSSVWGQFDSIPATMLLGVIYFFTLERSVTAVILFALAVLTKPQSAMVFPVVLYLFFQTPFSWRKLISSFLGGLATYTAVTLPFAAGRSFLWIIDLYLTSGGDYPYATANGFNFWTLCGGQAVHDSLPFWGLTYATWSLIFLAAVALFSVWALWKKGGSPQMWYFTTYFLSLGVFFFGSRMHERYMFPALLFLTVALLWDRRLWLPLVALSLCMLVNQWYVYELAKKNQFWLANYDPVAMVTAIVTLLAVGHGVYYLLSNHARHLVVNEVGTDKGVAR</sequence>
<dbReference type="AlphaFoldDB" id="A0A8J6LMZ1"/>
<name>A0A8J6LMZ1_9FIRM</name>
<feature type="transmembrane region" description="Helical" evidence="8">
    <location>
        <begin position="296"/>
        <end position="313"/>
    </location>
</feature>
<proteinExistence type="predicted"/>
<keyword evidence="2" id="KW-1003">Cell membrane</keyword>
<evidence type="ECO:0000313" key="9">
    <source>
        <dbReference type="EMBL" id="MBA2133383.1"/>
    </source>
</evidence>
<accession>A0A8J6LMZ1</accession>
<evidence type="ECO:0000313" key="10">
    <source>
        <dbReference type="Proteomes" id="UP000657177"/>
    </source>
</evidence>
<dbReference type="PANTHER" id="PTHR33908:SF11">
    <property type="entry name" value="MEMBRANE PROTEIN"/>
    <property type="match status" value="1"/>
</dbReference>
<evidence type="ECO:0000256" key="5">
    <source>
        <dbReference type="ARBA" id="ARBA00022692"/>
    </source>
</evidence>
<evidence type="ECO:0000256" key="4">
    <source>
        <dbReference type="ARBA" id="ARBA00022679"/>
    </source>
</evidence>
<feature type="transmembrane region" description="Helical" evidence="8">
    <location>
        <begin position="94"/>
        <end position="111"/>
    </location>
</feature>
<evidence type="ECO:0000256" key="1">
    <source>
        <dbReference type="ARBA" id="ARBA00004651"/>
    </source>
</evidence>
<dbReference type="GO" id="GO:0005886">
    <property type="term" value="C:plasma membrane"/>
    <property type="evidence" value="ECO:0007669"/>
    <property type="project" value="UniProtKB-SubCell"/>
</dbReference>
<reference evidence="9" key="1">
    <citation type="submission" date="2020-06" db="EMBL/GenBank/DDBJ databases">
        <title>Novel chitinolytic bacterium.</title>
        <authorList>
            <person name="Ungkulpasvich U."/>
            <person name="Kosugi A."/>
            <person name="Uke A."/>
        </authorList>
    </citation>
    <scope>NUCLEOTIDE SEQUENCE</scope>
    <source>
        <strain evidence="9">UUS1-1</strain>
    </source>
</reference>